<keyword evidence="6" id="KW-1185">Reference proteome</keyword>
<dbReference type="GO" id="GO:0008305">
    <property type="term" value="C:integrin complex"/>
    <property type="evidence" value="ECO:0007669"/>
    <property type="project" value="InterPro"/>
</dbReference>
<dbReference type="Pfam" id="PF00353">
    <property type="entry name" value="HemolysinCabind"/>
    <property type="match status" value="1"/>
</dbReference>
<dbReference type="InterPro" id="IPR013519">
    <property type="entry name" value="Int_alpha_beta-p"/>
</dbReference>
<keyword evidence="3" id="KW-0378">Hydrolase</keyword>
<dbReference type="SUPFAM" id="SSF51120">
    <property type="entry name" value="beta-Roll"/>
    <property type="match status" value="1"/>
</dbReference>
<dbReference type="GO" id="GO:0005509">
    <property type="term" value="F:calcium ion binding"/>
    <property type="evidence" value="ECO:0007669"/>
    <property type="project" value="InterPro"/>
</dbReference>
<dbReference type="AlphaFoldDB" id="A0A1H2DRX7"/>
<organism evidence="5 6">
    <name type="scientific">Nitrosomonas ureae</name>
    <dbReference type="NCBI Taxonomy" id="44577"/>
    <lineage>
        <taxon>Bacteria</taxon>
        <taxon>Pseudomonadati</taxon>
        <taxon>Pseudomonadota</taxon>
        <taxon>Betaproteobacteria</taxon>
        <taxon>Nitrosomonadales</taxon>
        <taxon>Nitrosomonadaceae</taxon>
        <taxon>Nitrosomonas</taxon>
    </lineage>
</organism>
<reference evidence="6" key="1">
    <citation type="submission" date="2016-10" db="EMBL/GenBank/DDBJ databases">
        <authorList>
            <person name="Varghese N."/>
            <person name="Submissions S."/>
        </authorList>
    </citation>
    <scope>NUCLEOTIDE SEQUENCE [LARGE SCALE GENOMIC DNA]</scope>
    <source>
        <strain evidence="6">Nm10</strain>
    </source>
</reference>
<keyword evidence="4" id="KW-0325">Glycoprotein</keyword>
<dbReference type="InterPro" id="IPR001343">
    <property type="entry name" value="Hemolysn_Ca-bd"/>
</dbReference>
<evidence type="ECO:0000256" key="3">
    <source>
        <dbReference type="ARBA" id="ARBA00022801"/>
    </source>
</evidence>
<dbReference type="PRINTS" id="PR00313">
    <property type="entry name" value="CABNDNGRPT"/>
</dbReference>
<protein>
    <submittedName>
        <fullName evidence="5">FG-GAP repeat-containing protein</fullName>
    </submittedName>
</protein>
<dbReference type="Gene3D" id="2.130.10.130">
    <property type="entry name" value="Integrin alpha, N-terminal"/>
    <property type="match status" value="5"/>
</dbReference>
<dbReference type="InterPro" id="IPR011049">
    <property type="entry name" value="Serralysin-like_metalloprot_C"/>
</dbReference>
<gene>
    <name evidence="5" type="ORF">SAMN05216406_10522</name>
</gene>
<dbReference type="GO" id="GO:0016787">
    <property type="term" value="F:hydrolase activity"/>
    <property type="evidence" value="ECO:0007669"/>
    <property type="project" value="UniProtKB-KW"/>
</dbReference>
<dbReference type="PANTHER" id="PTHR23221">
    <property type="entry name" value="GLYCOSYLPHOSPHATIDYLINOSITOL PHOSPHOLIPASE D"/>
    <property type="match status" value="1"/>
</dbReference>
<dbReference type="SMART" id="SM00191">
    <property type="entry name" value="Int_alpha"/>
    <property type="match status" value="7"/>
</dbReference>
<dbReference type="RefSeq" id="WP_062558547.1">
    <property type="nucleotide sequence ID" value="NZ_CP013341.1"/>
</dbReference>
<dbReference type="PRINTS" id="PR01185">
    <property type="entry name" value="INTEGRINA"/>
</dbReference>
<evidence type="ECO:0000256" key="4">
    <source>
        <dbReference type="ARBA" id="ARBA00023180"/>
    </source>
</evidence>
<keyword evidence="1" id="KW-0732">Signal</keyword>
<dbReference type="PANTHER" id="PTHR23221:SF7">
    <property type="entry name" value="PHOSPHATIDYLINOSITOL-GLYCAN-SPECIFIC PHOSPHOLIPASE D"/>
    <property type="match status" value="1"/>
</dbReference>
<dbReference type="PROSITE" id="PS51470">
    <property type="entry name" value="FG_GAP"/>
    <property type="match status" value="6"/>
</dbReference>
<name>A0A1H2DRX7_9PROT</name>
<evidence type="ECO:0000313" key="6">
    <source>
        <dbReference type="Proteomes" id="UP000182882"/>
    </source>
</evidence>
<dbReference type="InterPro" id="IPR000413">
    <property type="entry name" value="Integrin_alpha"/>
</dbReference>
<evidence type="ECO:0000256" key="1">
    <source>
        <dbReference type="ARBA" id="ARBA00022729"/>
    </source>
</evidence>
<evidence type="ECO:0000313" key="5">
    <source>
        <dbReference type="EMBL" id="SDT85632.1"/>
    </source>
</evidence>
<evidence type="ECO:0000256" key="2">
    <source>
        <dbReference type="ARBA" id="ARBA00022737"/>
    </source>
</evidence>
<keyword evidence="2" id="KW-0677">Repeat</keyword>
<dbReference type="InterPro" id="IPR013517">
    <property type="entry name" value="FG-GAP"/>
</dbReference>
<dbReference type="SUPFAM" id="SSF69318">
    <property type="entry name" value="Integrin alpha N-terminal domain"/>
    <property type="match status" value="1"/>
</dbReference>
<dbReference type="Proteomes" id="UP000182882">
    <property type="component" value="Unassembled WGS sequence"/>
</dbReference>
<dbReference type="InterPro" id="IPR028994">
    <property type="entry name" value="Integrin_alpha_N"/>
</dbReference>
<dbReference type="Pfam" id="PF01839">
    <property type="entry name" value="FG-GAP"/>
    <property type="match status" value="6"/>
</dbReference>
<dbReference type="GO" id="GO:0007155">
    <property type="term" value="P:cell adhesion"/>
    <property type="evidence" value="ECO:0007669"/>
    <property type="project" value="InterPro"/>
</dbReference>
<proteinExistence type="predicted"/>
<dbReference type="EMBL" id="FNLN01000005">
    <property type="protein sequence ID" value="SDT85632.1"/>
    <property type="molecule type" value="Genomic_DNA"/>
</dbReference>
<sequence length="666" mass="67160">MAAHSINLSSLDGNNGFRLNGEAAYGQSGFSVSDAGDVNGDGFDDVIIGVPGADSNSNGSGSNYVVFGKASEFDATMDLSGLDGTNGFRLNGATGDFSGDSVSSAGDVNGDGFDDVIIGADRADSNGDDSGSSYVVFGKASGFDAAMDLSSLNGSNGFRLYGEATEDRLGSTVSSAGDVNGDGFDDMIIGAPGADLGGSSSGSSYVVFGKSSGFDAAMDLSSLNGSNGFRLDGSEYAVSGRAVSNAGDVNGDGFEDLIVDDFGTDPTSINFFGSSYVVFGKASRFDATMDLSGLDGTNGFRLDDKIGPEYSGRSVSSAGDVNGDGFDDLIIGAPLSGPSGQYLGSSYVVFGKASGFNAAVSLSSLDGSNGFRLRGETGYDRSGFSVSSAGDVNGDGLDDVIVGAPIATPNGVQSGSSYVVFGKASGFGVAMDLSSLDGSNGFRLDGEAFEKSGYSVSSAGDVNSDGFDDLIVGAPNADPNGNDSGSSYVIFGRSSFVDDVDFPGTHGDDIFTGTSAAESFEGGDGNDRMIGRGGADSFDGGTGNDYIRILGDDFELVDGGSGTDTLGLTGSGFNLDLSSVVNKIHGIETISLYGVGDNSLMLTAQDIIDLSDTTNTLKIKGNTGDSVTGLSSGWTDGGVHGNFHTYTQGEAVLLIGVDVTTDFPIA</sequence>
<accession>A0A1H2DRX7</accession>
<dbReference type="KEGG" id="nur:ATY38_06205"/>